<dbReference type="RefSeq" id="WP_251918064.1">
    <property type="nucleotide sequence ID" value="NZ_JAMRXG010000023.1"/>
</dbReference>
<evidence type="ECO:0000259" key="2">
    <source>
        <dbReference type="Pfam" id="PF22685"/>
    </source>
</evidence>
<dbReference type="InterPro" id="IPR000683">
    <property type="entry name" value="Gfo/Idh/MocA-like_OxRdtase_N"/>
</dbReference>
<dbReference type="Gene3D" id="3.40.50.720">
    <property type="entry name" value="NAD(P)-binding Rossmann-like Domain"/>
    <property type="match status" value="1"/>
</dbReference>
<sequence>MVLVAIGWKTPEPPIGVGIVGLSAFGGWAAEAHVPALAELDGFELRGLVASALPAAKAASAKYDVAAAFCDVDELVHREDIDLVVVALRPPAQPRAVWAALAAGKMVLCEWPLGGAPGEAAKFAAAAAFRGNRTFLGLQARCAPALRHLTDLVRGGFVGNVLSTRMIAYTGGGDVDLLTGPFLHTIDAATMVLGDFVQVAAAEHDHLVVQGVLENDIRATLHFHPGPVRGGCLVWEIHGTEGDLVLSGNSGHLGQARTYLRGCRNSQNVWRLLPVPSRYELPLRDEAHRGRLGSAVTDLYAQILIDIVTDTRTVPDFAHATACHHLLERLERSCARRRSRSR</sequence>
<evidence type="ECO:0000313" key="3">
    <source>
        <dbReference type="EMBL" id="MCM6778561.1"/>
    </source>
</evidence>
<feature type="domain" description="Gfo/Idh/MocA-like oxidoreductase N-terminal" evidence="1">
    <location>
        <begin position="16"/>
        <end position="136"/>
    </location>
</feature>
<name>A0A9X2EIA7_9NOCA</name>
<accession>A0A9X2EIA7</accession>
<dbReference type="PANTHER" id="PTHR43708">
    <property type="entry name" value="CONSERVED EXPRESSED OXIDOREDUCTASE (EUROFUNG)"/>
    <property type="match status" value="1"/>
</dbReference>
<dbReference type="AlphaFoldDB" id="A0A9X2EIA7"/>
<reference evidence="3" key="1">
    <citation type="submission" date="2022-06" db="EMBL/GenBank/DDBJ databases">
        <title>Novel species in genus nocardia.</title>
        <authorList>
            <person name="Li F."/>
        </authorList>
    </citation>
    <scope>NUCLEOTIDE SEQUENCE</scope>
    <source>
        <strain evidence="3">CDC141</strain>
    </source>
</reference>
<evidence type="ECO:0000313" key="4">
    <source>
        <dbReference type="Proteomes" id="UP001139157"/>
    </source>
</evidence>
<dbReference type="Pfam" id="PF22685">
    <property type="entry name" value="Gal80p_C-like"/>
    <property type="match status" value="1"/>
</dbReference>
<dbReference type="InterPro" id="IPR055080">
    <property type="entry name" value="Gal80p-like_C"/>
</dbReference>
<dbReference type="InterPro" id="IPR051317">
    <property type="entry name" value="Gfo/Idh/MocA_oxidoreduct"/>
</dbReference>
<evidence type="ECO:0000259" key="1">
    <source>
        <dbReference type="Pfam" id="PF01408"/>
    </source>
</evidence>
<gene>
    <name evidence="3" type="ORF">NDR86_34250</name>
</gene>
<dbReference type="Proteomes" id="UP001139157">
    <property type="component" value="Unassembled WGS sequence"/>
</dbReference>
<dbReference type="GO" id="GO:0000166">
    <property type="term" value="F:nucleotide binding"/>
    <property type="evidence" value="ECO:0007669"/>
    <property type="project" value="InterPro"/>
</dbReference>
<proteinExistence type="predicted"/>
<dbReference type="SUPFAM" id="SSF51735">
    <property type="entry name" value="NAD(P)-binding Rossmann-fold domains"/>
    <property type="match status" value="1"/>
</dbReference>
<dbReference type="Gene3D" id="3.30.360.10">
    <property type="entry name" value="Dihydrodipicolinate Reductase, domain 2"/>
    <property type="match status" value="1"/>
</dbReference>
<comment type="caution">
    <text evidence="3">The sequence shown here is derived from an EMBL/GenBank/DDBJ whole genome shotgun (WGS) entry which is preliminary data.</text>
</comment>
<dbReference type="SUPFAM" id="SSF55347">
    <property type="entry name" value="Glyceraldehyde-3-phosphate dehydrogenase-like, C-terminal domain"/>
    <property type="match status" value="1"/>
</dbReference>
<organism evidence="3 4">
    <name type="scientific">Nocardia pulmonis</name>
    <dbReference type="NCBI Taxonomy" id="2951408"/>
    <lineage>
        <taxon>Bacteria</taxon>
        <taxon>Bacillati</taxon>
        <taxon>Actinomycetota</taxon>
        <taxon>Actinomycetes</taxon>
        <taxon>Mycobacteriales</taxon>
        <taxon>Nocardiaceae</taxon>
        <taxon>Nocardia</taxon>
    </lineage>
</organism>
<keyword evidence="4" id="KW-1185">Reference proteome</keyword>
<dbReference type="Pfam" id="PF01408">
    <property type="entry name" value="GFO_IDH_MocA"/>
    <property type="match status" value="1"/>
</dbReference>
<dbReference type="PANTHER" id="PTHR43708:SF1">
    <property type="entry name" value="GALACTOSE_LACTOSE METABOLISM REGULATORY PROTEIN GAL80"/>
    <property type="match status" value="1"/>
</dbReference>
<dbReference type="InterPro" id="IPR036291">
    <property type="entry name" value="NAD(P)-bd_dom_sf"/>
</dbReference>
<protein>
    <submittedName>
        <fullName evidence="3">Gfo/Idh/MocA family oxidoreductase</fullName>
    </submittedName>
</protein>
<feature type="domain" description="Gal80p-like C-terminal" evidence="2">
    <location>
        <begin position="199"/>
        <end position="248"/>
    </location>
</feature>
<dbReference type="EMBL" id="JAMRXG010000023">
    <property type="protein sequence ID" value="MCM6778561.1"/>
    <property type="molecule type" value="Genomic_DNA"/>
</dbReference>